<dbReference type="OrthoDB" id="285077at2759"/>
<evidence type="ECO:0000256" key="2">
    <source>
        <dbReference type="ARBA" id="ARBA00022737"/>
    </source>
</evidence>
<evidence type="ECO:0000256" key="3">
    <source>
        <dbReference type="PROSITE-ProRule" id="PRU00221"/>
    </source>
</evidence>
<dbReference type="Pfam" id="PF00400">
    <property type="entry name" value="WD40"/>
    <property type="match status" value="3"/>
</dbReference>
<dbReference type="RefSeq" id="XP_004030502.1">
    <property type="nucleotide sequence ID" value="XM_004030454.1"/>
</dbReference>
<dbReference type="Gene3D" id="2.130.10.10">
    <property type="entry name" value="YVTN repeat-like/Quinoprotein amine dehydrogenase"/>
    <property type="match status" value="2"/>
</dbReference>
<dbReference type="PANTHER" id="PTHR19856">
    <property type="entry name" value="WD-REPEATCONTAINING PROTEIN WDR1"/>
    <property type="match status" value="1"/>
</dbReference>
<dbReference type="eggNOG" id="KOG0266">
    <property type="taxonomic scope" value="Eukaryota"/>
</dbReference>
<dbReference type="InParanoid" id="G0QZS8"/>
<dbReference type="GO" id="GO:0051015">
    <property type="term" value="F:actin filament binding"/>
    <property type="evidence" value="ECO:0007669"/>
    <property type="project" value="TreeGrafter"/>
</dbReference>
<accession>G0QZS8</accession>
<evidence type="ECO:0000256" key="1">
    <source>
        <dbReference type="ARBA" id="ARBA00022574"/>
    </source>
</evidence>
<dbReference type="EMBL" id="GL984168">
    <property type="protein sequence ID" value="EGR29266.1"/>
    <property type="molecule type" value="Genomic_DNA"/>
</dbReference>
<evidence type="ECO:0008006" key="6">
    <source>
        <dbReference type="Google" id="ProtNLM"/>
    </source>
</evidence>
<reference evidence="4 5" key="1">
    <citation type="submission" date="2011-07" db="EMBL/GenBank/DDBJ databases">
        <authorList>
            <person name="Coyne R."/>
            <person name="Brami D."/>
            <person name="Johnson J."/>
            <person name="Hostetler J."/>
            <person name="Hannick L."/>
            <person name="Clark T."/>
            <person name="Cassidy-Hanley D."/>
            <person name="Inman J."/>
        </authorList>
    </citation>
    <scope>NUCLEOTIDE SEQUENCE [LARGE SCALE GENOMIC DNA]</scope>
    <source>
        <strain evidence="4 5">G5</strain>
    </source>
</reference>
<dbReference type="GO" id="GO:0030042">
    <property type="term" value="P:actin filament depolymerization"/>
    <property type="evidence" value="ECO:0007669"/>
    <property type="project" value="TreeGrafter"/>
</dbReference>
<dbReference type="InterPro" id="IPR015943">
    <property type="entry name" value="WD40/YVTN_repeat-like_dom_sf"/>
</dbReference>
<dbReference type="AlphaFoldDB" id="G0QZS8"/>
<dbReference type="SMART" id="SM00320">
    <property type="entry name" value="WD40"/>
    <property type="match status" value="3"/>
</dbReference>
<dbReference type="SUPFAM" id="SSF50978">
    <property type="entry name" value="WD40 repeat-like"/>
    <property type="match status" value="1"/>
</dbReference>
<gene>
    <name evidence="4" type="ORF">IMG5_159600</name>
</gene>
<dbReference type="PROSITE" id="PS51257">
    <property type="entry name" value="PROKAR_LIPOPROTEIN"/>
    <property type="match status" value="1"/>
</dbReference>
<dbReference type="InterPro" id="IPR036322">
    <property type="entry name" value="WD40_repeat_dom_sf"/>
</dbReference>
<keyword evidence="5" id="KW-1185">Reference proteome</keyword>
<dbReference type="InterPro" id="IPR001680">
    <property type="entry name" value="WD40_rpt"/>
</dbReference>
<dbReference type="PROSITE" id="PS50082">
    <property type="entry name" value="WD_REPEATS_2"/>
    <property type="match status" value="2"/>
</dbReference>
<keyword evidence="2" id="KW-0677">Repeat</keyword>
<name>G0QZS8_ICHMU</name>
<protein>
    <recommendedName>
        <fullName evidence="6">Histone acetyltransferase</fullName>
    </recommendedName>
</protein>
<evidence type="ECO:0000313" key="4">
    <source>
        <dbReference type="EMBL" id="EGR29266.1"/>
    </source>
</evidence>
<dbReference type="STRING" id="857967.G0QZS8"/>
<keyword evidence="1 3" id="KW-0853">WD repeat</keyword>
<dbReference type="GO" id="GO:0030864">
    <property type="term" value="C:cortical actin cytoskeleton"/>
    <property type="evidence" value="ECO:0007669"/>
    <property type="project" value="TreeGrafter"/>
</dbReference>
<dbReference type="Proteomes" id="UP000008983">
    <property type="component" value="Unassembled WGS sequence"/>
</dbReference>
<dbReference type="PANTHER" id="PTHR19856:SF0">
    <property type="entry name" value="WD REPEAT-CONTAINING PROTEIN 1"/>
    <property type="match status" value="1"/>
</dbReference>
<dbReference type="PROSITE" id="PS50294">
    <property type="entry name" value="WD_REPEATS_REGION"/>
    <property type="match status" value="2"/>
</dbReference>
<dbReference type="GeneID" id="14905372"/>
<proteinExistence type="predicted"/>
<evidence type="ECO:0000313" key="5">
    <source>
        <dbReference type="Proteomes" id="UP000008983"/>
    </source>
</evidence>
<feature type="repeat" description="WD" evidence="3">
    <location>
        <begin position="159"/>
        <end position="200"/>
    </location>
</feature>
<sequence length="284" mass="31960">MEILEKSVNILDSLKQKYIHQFPNIIISCGDTPSFSVCENLNSKIDECRPGNFILYDVMQTVLGSCNATDIAICVGCPIVLHKYPPSPSTERAHPLCIDIHIPTNRILYCTCNIIVIRDLQNPTKHVRVFSEHKSITKAARFSPNGRLVCSGGVIEGVLEHYGSKITSIQFSHNNKYLLCGDSQYKIRLWDLQNQKSLTENLVFHTAMIFSLKFSENDNFFISSSLDNRAIVWNTNSFEKILDLEFIHKGGINCAIFGLDKKSIYTCGGDGLINAFISEQNLFD</sequence>
<organism evidence="4 5">
    <name type="scientific">Ichthyophthirius multifiliis</name>
    <name type="common">White spot disease agent</name>
    <name type="synonym">Ich</name>
    <dbReference type="NCBI Taxonomy" id="5932"/>
    <lineage>
        <taxon>Eukaryota</taxon>
        <taxon>Sar</taxon>
        <taxon>Alveolata</taxon>
        <taxon>Ciliophora</taxon>
        <taxon>Intramacronucleata</taxon>
        <taxon>Oligohymenophorea</taxon>
        <taxon>Hymenostomatida</taxon>
        <taxon>Ophryoglenina</taxon>
        <taxon>Ichthyophthirius</taxon>
    </lineage>
</organism>
<feature type="repeat" description="WD" evidence="3">
    <location>
        <begin position="202"/>
        <end position="243"/>
    </location>
</feature>